<dbReference type="GO" id="GO:0005524">
    <property type="term" value="F:ATP binding"/>
    <property type="evidence" value="ECO:0007669"/>
    <property type="project" value="UniProtKB-KW"/>
</dbReference>
<evidence type="ECO:0000256" key="3">
    <source>
        <dbReference type="ARBA" id="ARBA00022840"/>
    </source>
</evidence>
<reference evidence="6" key="1">
    <citation type="submission" date="2014-12" db="EMBL/GenBank/DDBJ databases">
        <title>Complete genome sequence of a multi-drug resistant Klebsiella pneumoniae.</title>
        <authorList>
            <person name="Hua X."/>
            <person name="Chen Q."/>
            <person name="Li X."/>
            <person name="Feng Y."/>
            <person name="Ruan Z."/>
            <person name="Yu Y."/>
        </authorList>
    </citation>
    <scope>NUCLEOTIDE SEQUENCE [LARGE SCALE GENOMIC DNA]</scope>
    <source>
        <strain evidence="6">5.12</strain>
    </source>
</reference>
<keyword evidence="6" id="KW-1185">Reference proteome</keyword>
<evidence type="ECO:0000256" key="1">
    <source>
        <dbReference type="ARBA" id="ARBA00022741"/>
    </source>
</evidence>
<dbReference type="PANTHER" id="PTHR43309:SF4">
    <property type="entry name" value="CARBOXYLTRANSFERASE DOMAIN-CONTAINING PROTEIN"/>
    <property type="match status" value="1"/>
</dbReference>
<dbReference type="KEGG" id="apel:CA267_000735"/>
<keyword evidence="2" id="KW-0378">Hydrolase</keyword>
<dbReference type="OrthoDB" id="9768696at2"/>
<dbReference type="Proteomes" id="UP000219285">
    <property type="component" value="Chromosome"/>
</dbReference>
<organism evidence="5 6">
    <name type="scientific">Alteromonas pelagimontana</name>
    <dbReference type="NCBI Taxonomy" id="1858656"/>
    <lineage>
        <taxon>Bacteria</taxon>
        <taxon>Pseudomonadati</taxon>
        <taxon>Pseudomonadota</taxon>
        <taxon>Gammaproteobacteria</taxon>
        <taxon>Alteromonadales</taxon>
        <taxon>Alteromonadaceae</taxon>
        <taxon>Alteromonas/Salinimonas group</taxon>
        <taxon>Alteromonas</taxon>
    </lineage>
</organism>
<gene>
    <name evidence="5" type="ORF">CA267_000735</name>
</gene>
<evidence type="ECO:0000313" key="5">
    <source>
        <dbReference type="EMBL" id="QJR79425.1"/>
    </source>
</evidence>
<dbReference type="Pfam" id="PF02626">
    <property type="entry name" value="CT_A_B"/>
    <property type="match status" value="1"/>
</dbReference>
<keyword evidence="1" id="KW-0547">Nucleotide-binding</keyword>
<dbReference type="GO" id="GO:0016740">
    <property type="term" value="F:transferase activity"/>
    <property type="evidence" value="ECO:0007669"/>
    <property type="project" value="UniProtKB-KW"/>
</dbReference>
<evidence type="ECO:0000256" key="2">
    <source>
        <dbReference type="ARBA" id="ARBA00022801"/>
    </source>
</evidence>
<dbReference type="SUPFAM" id="SSF50891">
    <property type="entry name" value="Cyclophilin-like"/>
    <property type="match status" value="1"/>
</dbReference>
<dbReference type="InterPro" id="IPR003778">
    <property type="entry name" value="CT_A_B"/>
</dbReference>
<proteinExistence type="predicted"/>
<sequence>MTMGKGIKILQSGPLALVVDSGRRGSQHQGFCESGPMDESAYFWANWLCANAADNPVIEAIGALAIEAQKNLAVAITGPEVSVIVNGRSMSAWQTLRLKAGDTLSIDTKRFGTKSYVAIAGQWQIAKIVGSVSTVRREGLGGLSGNGQPLQNNDCIAVTTLPNNADRQIPDILRPDYTLTSALEVINGYQYDSFPTTSIRRFFNEEYSLTTEIDRMGYRLSGHPVAGAPPSMRSEGINAGSIQIPPDGQPIVMMRDRQTLGGYPKIGCVASYDLARLAQAVPGDTVAFRAVDPNNARANWLLREQKLKRFLQSV</sequence>
<keyword evidence="3" id="KW-0067">ATP-binding</keyword>
<dbReference type="AlphaFoldDB" id="A0A6M4M9Y1"/>
<evidence type="ECO:0000259" key="4">
    <source>
        <dbReference type="SMART" id="SM00797"/>
    </source>
</evidence>
<dbReference type="PANTHER" id="PTHR43309">
    <property type="entry name" value="5-OXOPROLINASE SUBUNIT C"/>
    <property type="match status" value="1"/>
</dbReference>
<evidence type="ECO:0000313" key="6">
    <source>
        <dbReference type="Proteomes" id="UP000219285"/>
    </source>
</evidence>
<accession>A0A6M4M9Y1</accession>
<protein>
    <submittedName>
        <fullName evidence="5">Biotin-dependent carboxyltransferase family protein</fullName>
    </submittedName>
</protein>
<dbReference type="NCBIfam" id="TIGR00724">
    <property type="entry name" value="urea_amlyse_rel"/>
    <property type="match status" value="1"/>
</dbReference>
<dbReference type="InterPro" id="IPR052708">
    <property type="entry name" value="PxpC"/>
</dbReference>
<name>A0A6M4M9Y1_9ALTE</name>
<dbReference type="InterPro" id="IPR029000">
    <property type="entry name" value="Cyclophilin-like_dom_sf"/>
</dbReference>
<feature type="domain" description="Carboxyltransferase" evidence="4">
    <location>
        <begin position="28"/>
        <end position="306"/>
    </location>
</feature>
<dbReference type="SMART" id="SM00797">
    <property type="entry name" value="AHS2"/>
    <property type="match status" value="1"/>
</dbReference>
<dbReference type="RefSeq" id="WP_083638431.1">
    <property type="nucleotide sequence ID" value="NZ_CP052766.1"/>
</dbReference>
<dbReference type="EMBL" id="CP052766">
    <property type="protein sequence ID" value="QJR79425.1"/>
    <property type="molecule type" value="Genomic_DNA"/>
</dbReference>
<reference evidence="5 6" key="2">
    <citation type="submission" date="2020-04" db="EMBL/GenBank/DDBJ databases">
        <title>Complete genome sequence of Alteromonas pelagimontana 5.12T.</title>
        <authorList>
            <person name="Sinha R.K."/>
            <person name="Krishnan K.P."/>
            <person name="Kurian J.P."/>
        </authorList>
    </citation>
    <scope>NUCLEOTIDE SEQUENCE [LARGE SCALE GENOMIC DNA]</scope>
    <source>
        <strain evidence="5 6">5.12</strain>
    </source>
</reference>
<keyword evidence="5" id="KW-0808">Transferase</keyword>
<dbReference type="GO" id="GO:0016787">
    <property type="term" value="F:hydrolase activity"/>
    <property type="evidence" value="ECO:0007669"/>
    <property type="project" value="UniProtKB-KW"/>
</dbReference>
<dbReference type="Gene3D" id="2.40.100.10">
    <property type="entry name" value="Cyclophilin-like"/>
    <property type="match status" value="1"/>
</dbReference>